<keyword evidence="3 5" id="KW-0238">DNA-binding</keyword>
<reference evidence="8" key="1">
    <citation type="journal article" date="2019" name="Int. J. Syst. Evol. Microbiol.">
        <title>The Global Catalogue of Microorganisms (GCM) 10K type strain sequencing project: providing services to taxonomists for standard genome sequencing and annotation.</title>
        <authorList>
            <consortium name="The Broad Institute Genomics Platform"/>
            <consortium name="The Broad Institute Genome Sequencing Center for Infectious Disease"/>
            <person name="Wu L."/>
            <person name="Ma J."/>
        </authorList>
    </citation>
    <scope>NUCLEOTIDE SEQUENCE [LARGE SCALE GENOMIC DNA]</scope>
    <source>
        <strain evidence="8">CCM 8939</strain>
    </source>
</reference>
<comment type="caution">
    <text evidence="7">The sequence shown here is derived from an EMBL/GenBank/DDBJ whole genome shotgun (WGS) entry which is preliminary data.</text>
</comment>
<dbReference type="EMBL" id="BMDJ01000006">
    <property type="protein sequence ID" value="GGI26881.1"/>
    <property type="molecule type" value="Genomic_DNA"/>
</dbReference>
<evidence type="ECO:0000256" key="1">
    <source>
        <dbReference type="ARBA" id="ARBA00008857"/>
    </source>
</evidence>
<proteinExistence type="inferred from homology"/>
<keyword evidence="4" id="KW-0233">DNA recombination</keyword>
<sequence>MEQRSILNPHCSQPKLLKDKLRWSIRFYYKVDGETKTRKKDYGLNGADFLKKDKGANKAINKSDRLLYAAELIKQEVARLNSMYFNPITKEFESLDKSDQSFVSLLADYLNYSPNKVRRDSTKVIYKSYNNRIEAVLSELGLQDASLNEVDRSIVEKVLAKIQGKSSKAQRDHYLRYLKGFFNYCIDHLEIISKSPIKTLKNINNEDTQTNKAYSPELQQKVMDEAKRLDPHFHLLLRLLIITLRRPDELLKLQLRDFDFTTGSVTFSREKIKTDRTQVTYLNGDLVAELQGMMVGKYNQADYFLGHAIRNPKARTEKSIFAPVKTSFVHFQDRFKTIQSRLSLEKGYTAYTNKFDPLSPILN</sequence>
<accession>A0ABQ2BIX6</accession>
<dbReference type="InterPro" id="IPR044068">
    <property type="entry name" value="CB"/>
</dbReference>
<dbReference type="PANTHER" id="PTHR30629:SF2">
    <property type="entry name" value="PROPHAGE INTEGRASE INTS-RELATED"/>
    <property type="match status" value="1"/>
</dbReference>
<evidence type="ECO:0000256" key="4">
    <source>
        <dbReference type="ARBA" id="ARBA00023172"/>
    </source>
</evidence>
<dbReference type="InterPro" id="IPR050808">
    <property type="entry name" value="Phage_Integrase"/>
</dbReference>
<organism evidence="7 8">
    <name type="scientific">Pedobacter mendelii</name>
    <dbReference type="NCBI Taxonomy" id="1908240"/>
    <lineage>
        <taxon>Bacteria</taxon>
        <taxon>Pseudomonadati</taxon>
        <taxon>Bacteroidota</taxon>
        <taxon>Sphingobacteriia</taxon>
        <taxon>Sphingobacteriales</taxon>
        <taxon>Sphingobacteriaceae</taxon>
        <taxon>Pedobacter</taxon>
    </lineage>
</organism>
<evidence type="ECO:0000313" key="8">
    <source>
        <dbReference type="Proteomes" id="UP000645390"/>
    </source>
</evidence>
<dbReference type="InterPro" id="IPR010998">
    <property type="entry name" value="Integrase_recombinase_N"/>
</dbReference>
<dbReference type="InterPro" id="IPR013762">
    <property type="entry name" value="Integrase-like_cat_sf"/>
</dbReference>
<dbReference type="Gene3D" id="1.10.443.10">
    <property type="entry name" value="Intergrase catalytic core"/>
    <property type="match status" value="1"/>
</dbReference>
<name>A0ABQ2BIX6_9SPHI</name>
<dbReference type="PANTHER" id="PTHR30629">
    <property type="entry name" value="PROPHAGE INTEGRASE"/>
    <property type="match status" value="1"/>
</dbReference>
<evidence type="ECO:0000256" key="5">
    <source>
        <dbReference type="PROSITE-ProRule" id="PRU01248"/>
    </source>
</evidence>
<evidence type="ECO:0000256" key="2">
    <source>
        <dbReference type="ARBA" id="ARBA00022908"/>
    </source>
</evidence>
<keyword evidence="2" id="KW-0229">DNA integration</keyword>
<dbReference type="RefSeq" id="WP_188414847.1">
    <property type="nucleotide sequence ID" value="NZ_BMDJ01000006.1"/>
</dbReference>
<dbReference type="SUPFAM" id="SSF56349">
    <property type="entry name" value="DNA breaking-rejoining enzymes"/>
    <property type="match status" value="1"/>
</dbReference>
<evidence type="ECO:0000313" key="7">
    <source>
        <dbReference type="EMBL" id="GGI26881.1"/>
    </source>
</evidence>
<evidence type="ECO:0000256" key="3">
    <source>
        <dbReference type="ARBA" id="ARBA00023125"/>
    </source>
</evidence>
<dbReference type="Gene3D" id="1.10.150.130">
    <property type="match status" value="1"/>
</dbReference>
<keyword evidence="8" id="KW-1185">Reference proteome</keyword>
<gene>
    <name evidence="7" type="ORF">GCM10008119_24880</name>
</gene>
<dbReference type="Proteomes" id="UP000645390">
    <property type="component" value="Unassembled WGS sequence"/>
</dbReference>
<dbReference type="InterPro" id="IPR011010">
    <property type="entry name" value="DNA_brk_join_enz"/>
</dbReference>
<dbReference type="PROSITE" id="PS51900">
    <property type="entry name" value="CB"/>
    <property type="match status" value="1"/>
</dbReference>
<evidence type="ECO:0000259" key="6">
    <source>
        <dbReference type="PROSITE" id="PS51900"/>
    </source>
</evidence>
<comment type="similarity">
    <text evidence="1">Belongs to the 'phage' integrase family.</text>
</comment>
<feature type="domain" description="Core-binding (CB)" evidence="6">
    <location>
        <begin position="100"/>
        <end position="186"/>
    </location>
</feature>
<protein>
    <recommendedName>
        <fullName evidence="6">Core-binding (CB) domain-containing protein</fullName>
    </recommendedName>
</protein>